<evidence type="ECO:0000313" key="1">
    <source>
        <dbReference type="EMBL" id="GAA4333535.1"/>
    </source>
</evidence>
<organism evidence="1 2">
    <name type="scientific">Variovorax defluvii</name>
    <dbReference type="NCBI Taxonomy" id="913761"/>
    <lineage>
        <taxon>Bacteria</taxon>
        <taxon>Pseudomonadati</taxon>
        <taxon>Pseudomonadota</taxon>
        <taxon>Betaproteobacteria</taxon>
        <taxon>Burkholderiales</taxon>
        <taxon>Comamonadaceae</taxon>
        <taxon>Variovorax</taxon>
    </lineage>
</organism>
<dbReference type="Proteomes" id="UP001500975">
    <property type="component" value="Unassembled WGS sequence"/>
</dbReference>
<name>A0ABP8H2U6_9BURK</name>
<accession>A0ABP8H2U6</accession>
<proteinExistence type="predicted"/>
<reference evidence="2" key="1">
    <citation type="journal article" date="2019" name="Int. J. Syst. Evol. Microbiol.">
        <title>The Global Catalogue of Microorganisms (GCM) 10K type strain sequencing project: providing services to taxonomists for standard genome sequencing and annotation.</title>
        <authorList>
            <consortium name="The Broad Institute Genomics Platform"/>
            <consortium name="The Broad Institute Genome Sequencing Center for Infectious Disease"/>
            <person name="Wu L."/>
            <person name="Ma J."/>
        </authorList>
    </citation>
    <scope>NUCLEOTIDE SEQUENCE [LARGE SCALE GENOMIC DNA]</scope>
    <source>
        <strain evidence="2">JCM 17804</strain>
    </source>
</reference>
<sequence>MDSAGTVVPSAYAAMAYKFNSDAGVTYKYGAPASKSGVATLPERADVGVMSGIGSVYQLGHEDPTNNMFVSIHAATIGVPASNQSVTAAVGWLQNSATDRRTFQQRPQLLWQQPRLLPTSIDDYLAQGVLATNDPADLPVAEHRGENAADSPATRLSLVATQGSPTKPAKMFTVGTLTAQNRASTSFKLGFVPTAVAVTGGGEFALVSGWDVTNTKGQVAIVSLGAAPQDWKPGQARYDWWHGWMDMMHPGFVDQGNYVFMKVIGYVDLPSDMKAPTGIAATTGIHPYTTLLKYDASGNISSFQYLDSPMANNRAKMLPGGEDYERYAKGGVAVVVSKSEKRAAFIDLGPLFKYTNDMYLGSAASNLETQNVGLAASQWPYLLTDKPQAMPVVVKTATLANRPTAVWTTANRSYWSKDDQARISAYPYWVADPHYSRAAIATEGGELQLFSLGRYAAGIKPTTPAPTDIQQVGTVTGLGGNITHLAAAKDYQGVADPINDMILFTDRANRRWGWVKLTNTGDTQSTGSIVRTMEDSRVDPIMVTMADNYSTQGDVLSVADYAGASIANYRFGDVIYPDPSSNFCTQAGACPTLTAQGEFAGKFALPFKPTSVHSSNVP</sequence>
<keyword evidence="2" id="KW-1185">Reference proteome</keyword>
<gene>
    <name evidence="1" type="ORF">GCM10023165_08740</name>
</gene>
<evidence type="ECO:0008006" key="3">
    <source>
        <dbReference type="Google" id="ProtNLM"/>
    </source>
</evidence>
<protein>
    <recommendedName>
        <fullName evidence="3">PilC beta-propeller domain-containing protein</fullName>
    </recommendedName>
</protein>
<dbReference type="EMBL" id="BAABGJ010000008">
    <property type="protein sequence ID" value="GAA4333535.1"/>
    <property type="molecule type" value="Genomic_DNA"/>
</dbReference>
<comment type="caution">
    <text evidence="1">The sequence shown here is derived from an EMBL/GenBank/DDBJ whole genome shotgun (WGS) entry which is preliminary data.</text>
</comment>
<dbReference type="RefSeq" id="WP_345536135.1">
    <property type="nucleotide sequence ID" value="NZ_BAABGJ010000008.1"/>
</dbReference>
<evidence type="ECO:0000313" key="2">
    <source>
        <dbReference type="Proteomes" id="UP001500975"/>
    </source>
</evidence>